<evidence type="ECO:0000256" key="2">
    <source>
        <dbReference type="ARBA" id="ARBA00022516"/>
    </source>
</evidence>
<dbReference type="Pfam" id="PF02660">
    <property type="entry name" value="G3P_acyltransf"/>
    <property type="match status" value="1"/>
</dbReference>
<evidence type="ECO:0000256" key="1">
    <source>
        <dbReference type="ARBA" id="ARBA00022475"/>
    </source>
</evidence>
<evidence type="ECO:0000313" key="11">
    <source>
        <dbReference type="EMBL" id="SDO71610.1"/>
    </source>
</evidence>
<keyword evidence="4 10" id="KW-0812">Transmembrane</keyword>
<evidence type="ECO:0000256" key="10">
    <source>
        <dbReference type="HAMAP-Rule" id="MF_01043"/>
    </source>
</evidence>
<dbReference type="STRING" id="91360.SAMN05660330_00853"/>
<organism evidence="11 12">
    <name type="scientific">Desulforhopalus singaporensis</name>
    <dbReference type="NCBI Taxonomy" id="91360"/>
    <lineage>
        <taxon>Bacteria</taxon>
        <taxon>Pseudomonadati</taxon>
        <taxon>Thermodesulfobacteriota</taxon>
        <taxon>Desulfobulbia</taxon>
        <taxon>Desulfobulbales</taxon>
        <taxon>Desulfocapsaceae</taxon>
        <taxon>Desulforhopalus</taxon>
    </lineage>
</organism>
<keyword evidence="9 10" id="KW-1208">Phospholipid metabolism</keyword>
<feature type="transmembrane region" description="Helical" evidence="10">
    <location>
        <begin position="6"/>
        <end position="25"/>
    </location>
</feature>
<evidence type="ECO:0000256" key="7">
    <source>
        <dbReference type="ARBA" id="ARBA00023136"/>
    </source>
</evidence>
<comment type="catalytic activity">
    <reaction evidence="10">
        <text>an acyl phosphate + sn-glycerol 3-phosphate = a 1-acyl-sn-glycero-3-phosphate + phosphate</text>
        <dbReference type="Rhea" id="RHEA:34075"/>
        <dbReference type="ChEBI" id="CHEBI:43474"/>
        <dbReference type="ChEBI" id="CHEBI:57597"/>
        <dbReference type="ChEBI" id="CHEBI:57970"/>
        <dbReference type="ChEBI" id="CHEBI:59918"/>
        <dbReference type="EC" id="2.3.1.275"/>
    </reaction>
</comment>
<comment type="pathway">
    <text evidence="10">Lipid metabolism; phospholipid metabolism.</text>
</comment>
<dbReference type="EC" id="2.3.1.275" evidence="10"/>
<dbReference type="SMART" id="SM01207">
    <property type="entry name" value="G3P_acyltransf"/>
    <property type="match status" value="1"/>
</dbReference>
<dbReference type="Proteomes" id="UP000199073">
    <property type="component" value="Unassembled WGS sequence"/>
</dbReference>
<sequence length="189" mass="20118">MGKELVVIVIAYLLGSFCTGYYLVLAKTGQDIRETGSGGVGARNVGRLLGPAGFLTTLLGDGLKGSAAVLIGQMFSGNDTVLALILLAVVAGHIWPLRLQFRGGRGVATAIGAYLTINPFLALALLIITATLMIFRQGFVLSGLAAFVLLPFVALFLHFSGYAVTVMETSSIIILFAHRERLRRVFAKF</sequence>
<keyword evidence="1 10" id="KW-1003">Cell membrane</keyword>
<gene>
    <name evidence="10" type="primary">plsY</name>
    <name evidence="11" type="ORF">SAMN05660330_00853</name>
</gene>
<dbReference type="PANTHER" id="PTHR30309:SF0">
    <property type="entry name" value="GLYCEROL-3-PHOSPHATE ACYLTRANSFERASE-RELATED"/>
    <property type="match status" value="1"/>
</dbReference>
<evidence type="ECO:0000256" key="6">
    <source>
        <dbReference type="ARBA" id="ARBA00023098"/>
    </source>
</evidence>
<proteinExistence type="inferred from homology"/>
<keyword evidence="5 10" id="KW-1133">Transmembrane helix</keyword>
<evidence type="ECO:0000256" key="9">
    <source>
        <dbReference type="ARBA" id="ARBA00023264"/>
    </source>
</evidence>
<dbReference type="PANTHER" id="PTHR30309">
    <property type="entry name" value="INNER MEMBRANE PROTEIN YGIH"/>
    <property type="match status" value="1"/>
</dbReference>
<feature type="transmembrane region" description="Helical" evidence="10">
    <location>
        <begin position="111"/>
        <end position="132"/>
    </location>
</feature>
<dbReference type="AlphaFoldDB" id="A0A1H0LUM5"/>
<evidence type="ECO:0000256" key="5">
    <source>
        <dbReference type="ARBA" id="ARBA00022989"/>
    </source>
</evidence>
<keyword evidence="11" id="KW-0012">Acyltransferase</keyword>
<dbReference type="OrthoDB" id="9777124at2"/>
<dbReference type="EMBL" id="FNJI01000005">
    <property type="protein sequence ID" value="SDO71610.1"/>
    <property type="molecule type" value="Genomic_DNA"/>
</dbReference>
<keyword evidence="7 10" id="KW-0472">Membrane</keyword>
<evidence type="ECO:0000313" key="12">
    <source>
        <dbReference type="Proteomes" id="UP000199073"/>
    </source>
</evidence>
<comment type="subunit">
    <text evidence="10">Probably interacts with PlsX.</text>
</comment>
<keyword evidence="2 10" id="KW-0444">Lipid biosynthesis</keyword>
<comment type="subcellular location">
    <subcellularLocation>
        <location evidence="10">Cell membrane</location>
        <topology evidence="10">Multi-pass membrane protein</topology>
    </subcellularLocation>
</comment>
<name>A0A1H0LUM5_9BACT</name>
<keyword evidence="8 10" id="KW-0594">Phospholipid biosynthesis</keyword>
<comment type="function">
    <text evidence="10">Catalyzes the transfer of an acyl group from acyl-phosphate (acyl-PO(4)) to glycerol-3-phosphate (G3P) to form lysophosphatidic acid (LPA). This enzyme utilizes acyl-phosphate as fatty acyl donor, but not acyl-CoA or acyl-ACP.</text>
</comment>
<dbReference type="HAMAP" id="MF_01043">
    <property type="entry name" value="PlsY"/>
    <property type="match status" value="1"/>
</dbReference>
<dbReference type="RefSeq" id="WP_092220124.1">
    <property type="nucleotide sequence ID" value="NZ_FNJI01000005.1"/>
</dbReference>
<keyword evidence="3 10" id="KW-0808">Transferase</keyword>
<keyword evidence="12" id="KW-1185">Reference proteome</keyword>
<dbReference type="GO" id="GO:0043772">
    <property type="term" value="F:acyl-phosphate glycerol-3-phosphate acyltransferase activity"/>
    <property type="evidence" value="ECO:0007669"/>
    <property type="project" value="UniProtKB-UniRule"/>
</dbReference>
<dbReference type="InterPro" id="IPR003811">
    <property type="entry name" value="G3P_acylTferase_PlsY"/>
</dbReference>
<protein>
    <recommendedName>
        <fullName evidence="10">Glycerol-3-phosphate acyltransferase</fullName>
    </recommendedName>
    <alternativeName>
        <fullName evidence="10">Acyl-PO4 G3P acyltransferase</fullName>
    </alternativeName>
    <alternativeName>
        <fullName evidence="10">Acyl-phosphate--glycerol-3-phosphate acyltransferase</fullName>
    </alternativeName>
    <alternativeName>
        <fullName evidence="10">G3P acyltransferase</fullName>
        <shortName evidence="10">GPAT</shortName>
        <ecNumber evidence="10">2.3.1.275</ecNumber>
    </alternativeName>
    <alternativeName>
        <fullName evidence="10">Lysophosphatidic acid synthase</fullName>
        <shortName evidence="10">LPA synthase</shortName>
    </alternativeName>
</protein>
<evidence type="ECO:0000256" key="8">
    <source>
        <dbReference type="ARBA" id="ARBA00023209"/>
    </source>
</evidence>
<feature type="transmembrane region" description="Helical" evidence="10">
    <location>
        <begin position="139"/>
        <end position="156"/>
    </location>
</feature>
<keyword evidence="6 10" id="KW-0443">Lipid metabolism</keyword>
<dbReference type="GO" id="GO:0008654">
    <property type="term" value="P:phospholipid biosynthetic process"/>
    <property type="evidence" value="ECO:0007669"/>
    <property type="project" value="UniProtKB-UniRule"/>
</dbReference>
<evidence type="ECO:0000256" key="3">
    <source>
        <dbReference type="ARBA" id="ARBA00022679"/>
    </source>
</evidence>
<dbReference type="UniPathway" id="UPA00085"/>
<dbReference type="GO" id="GO:0005886">
    <property type="term" value="C:plasma membrane"/>
    <property type="evidence" value="ECO:0007669"/>
    <property type="project" value="UniProtKB-SubCell"/>
</dbReference>
<reference evidence="11 12" key="1">
    <citation type="submission" date="2016-10" db="EMBL/GenBank/DDBJ databases">
        <authorList>
            <person name="de Groot N.N."/>
        </authorList>
    </citation>
    <scope>NUCLEOTIDE SEQUENCE [LARGE SCALE GENOMIC DNA]</scope>
    <source>
        <strain evidence="11 12">DSM 12130</strain>
    </source>
</reference>
<comment type="similarity">
    <text evidence="10">Belongs to the PlsY family.</text>
</comment>
<feature type="transmembrane region" description="Helical" evidence="10">
    <location>
        <begin position="81"/>
        <end position="99"/>
    </location>
</feature>
<evidence type="ECO:0000256" key="4">
    <source>
        <dbReference type="ARBA" id="ARBA00022692"/>
    </source>
</evidence>
<accession>A0A1H0LUM5</accession>